<evidence type="ECO:0000313" key="3">
    <source>
        <dbReference type="Proteomes" id="UP000006514"/>
    </source>
</evidence>
<dbReference type="KEGG" id="adl:AURDEDRAFT_177129"/>
<keyword evidence="1" id="KW-0472">Membrane</keyword>
<keyword evidence="1" id="KW-1133">Transmembrane helix</keyword>
<proteinExistence type="predicted"/>
<sequence length="175" mass="19534">MLRGQNRCGAEGGERGKLNRRWFWEVRLTEFAPLLFVFSVFFLDILKAIPIALTLFLLDIGFGVSLSISLGFRFGSRALADAAKLSLCTVNVAASRLVPQVNSQSRTPRAPVPSTTLTQVGLQFIDAELYHARTGYTDAHFATSHDYHSEIALSKLSERSLARDTLKSVERFERQ</sequence>
<evidence type="ECO:0000313" key="2">
    <source>
        <dbReference type="EMBL" id="EJD33799.1"/>
    </source>
</evidence>
<feature type="transmembrane region" description="Helical" evidence="1">
    <location>
        <begin position="22"/>
        <end position="43"/>
    </location>
</feature>
<dbReference type="EMBL" id="JH688081">
    <property type="protein sequence ID" value="EJD33799.1"/>
    <property type="molecule type" value="Genomic_DNA"/>
</dbReference>
<keyword evidence="1" id="KW-0812">Transmembrane</keyword>
<organism evidence="2 3">
    <name type="scientific">Auricularia subglabra (strain TFB-10046 / SS5)</name>
    <name type="common">White-rot fungus</name>
    <name type="synonym">Auricularia delicata (strain TFB10046)</name>
    <dbReference type="NCBI Taxonomy" id="717982"/>
    <lineage>
        <taxon>Eukaryota</taxon>
        <taxon>Fungi</taxon>
        <taxon>Dikarya</taxon>
        <taxon>Basidiomycota</taxon>
        <taxon>Agaricomycotina</taxon>
        <taxon>Agaricomycetes</taxon>
        <taxon>Auriculariales</taxon>
        <taxon>Auriculariaceae</taxon>
        <taxon>Auricularia</taxon>
    </lineage>
</organism>
<feature type="transmembrane region" description="Helical" evidence="1">
    <location>
        <begin position="49"/>
        <end position="72"/>
    </location>
</feature>
<keyword evidence="3" id="KW-1185">Reference proteome</keyword>
<reference evidence="3" key="1">
    <citation type="journal article" date="2012" name="Science">
        <title>The Paleozoic origin of enzymatic lignin decomposition reconstructed from 31 fungal genomes.</title>
        <authorList>
            <person name="Floudas D."/>
            <person name="Binder M."/>
            <person name="Riley R."/>
            <person name="Barry K."/>
            <person name="Blanchette R.A."/>
            <person name="Henrissat B."/>
            <person name="Martinez A.T."/>
            <person name="Otillar R."/>
            <person name="Spatafora J.W."/>
            <person name="Yadav J.S."/>
            <person name="Aerts A."/>
            <person name="Benoit I."/>
            <person name="Boyd A."/>
            <person name="Carlson A."/>
            <person name="Copeland A."/>
            <person name="Coutinho P.M."/>
            <person name="de Vries R.P."/>
            <person name="Ferreira P."/>
            <person name="Findley K."/>
            <person name="Foster B."/>
            <person name="Gaskell J."/>
            <person name="Glotzer D."/>
            <person name="Gorecki P."/>
            <person name="Heitman J."/>
            <person name="Hesse C."/>
            <person name="Hori C."/>
            <person name="Igarashi K."/>
            <person name="Jurgens J.A."/>
            <person name="Kallen N."/>
            <person name="Kersten P."/>
            <person name="Kohler A."/>
            <person name="Kuees U."/>
            <person name="Kumar T.K.A."/>
            <person name="Kuo A."/>
            <person name="LaButti K."/>
            <person name="Larrondo L.F."/>
            <person name="Lindquist E."/>
            <person name="Ling A."/>
            <person name="Lombard V."/>
            <person name="Lucas S."/>
            <person name="Lundell T."/>
            <person name="Martin R."/>
            <person name="McLaughlin D.J."/>
            <person name="Morgenstern I."/>
            <person name="Morin E."/>
            <person name="Murat C."/>
            <person name="Nagy L.G."/>
            <person name="Nolan M."/>
            <person name="Ohm R.A."/>
            <person name="Patyshakuliyeva A."/>
            <person name="Rokas A."/>
            <person name="Ruiz-Duenas F.J."/>
            <person name="Sabat G."/>
            <person name="Salamov A."/>
            <person name="Samejima M."/>
            <person name="Schmutz J."/>
            <person name="Slot J.C."/>
            <person name="St John F."/>
            <person name="Stenlid J."/>
            <person name="Sun H."/>
            <person name="Sun S."/>
            <person name="Syed K."/>
            <person name="Tsang A."/>
            <person name="Wiebenga A."/>
            <person name="Young D."/>
            <person name="Pisabarro A."/>
            <person name="Eastwood D.C."/>
            <person name="Martin F."/>
            <person name="Cullen D."/>
            <person name="Grigoriev I.V."/>
            <person name="Hibbett D.S."/>
        </authorList>
    </citation>
    <scope>NUCLEOTIDE SEQUENCE [LARGE SCALE GENOMIC DNA]</scope>
    <source>
        <strain evidence="3">TFB10046</strain>
    </source>
</reference>
<protein>
    <submittedName>
        <fullName evidence="2">Uncharacterized protein</fullName>
    </submittedName>
</protein>
<dbReference type="Proteomes" id="UP000006514">
    <property type="component" value="Unassembled WGS sequence"/>
</dbReference>
<gene>
    <name evidence="2" type="ORF">AURDEDRAFT_177129</name>
</gene>
<evidence type="ECO:0000256" key="1">
    <source>
        <dbReference type="SAM" id="Phobius"/>
    </source>
</evidence>
<accession>J0D4W4</accession>
<dbReference type="AlphaFoldDB" id="J0D4W4"/>
<name>J0D4W4_AURST</name>
<dbReference type="InParanoid" id="J0D4W4"/>